<dbReference type="Proteomes" id="UP000027195">
    <property type="component" value="Unassembled WGS sequence"/>
</dbReference>
<dbReference type="AlphaFoldDB" id="A0A067N8X2"/>
<gene>
    <name evidence="2" type="ORF">BOTBODRAFT_62549</name>
</gene>
<name>A0A067N8X2_BOTB1</name>
<organism evidence="2 3">
    <name type="scientific">Botryobasidium botryosum (strain FD-172 SS1)</name>
    <dbReference type="NCBI Taxonomy" id="930990"/>
    <lineage>
        <taxon>Eukaryota</taxon>
        <taxon>Fungi</taxon>
        <taxon>Dikarya</taxon>
        <taxon>Basidiomycota</taxon>
        <taxon>Agaricomycotina</taxon>
        <taxon>Agaricomycetes</taxon>
        <taxon>Cantharellales</taxon>
        <taxon>Botryobasidiaceae</taxon>
        <taxon>Botryobasidium</taxon>
    </lineage>
</organism>
<keyword evidence="3" id="KW-1185">Reference proteome</keyword>
<dbReference type="InParanoid" id="A0A067N8X2"/>
<feature type="region of interest" description="Disordered" evidence="1">
    <location>
        <begin position="331"/>
        <end position="374"/>
    </location>
</feature>
<feature type="region of interest" description="Disordered" evidence="1">
    <location>
        <begin position="386"/>
        <end position="409"/>
    </location>
</feature>
<evidence type="ECO:0000313" key="2">
    <source>
        <dbReference type="EMBL" id="KDQ20226.1"/>
    </source>
</evidence>
<evidence type="ECO:0000256" key="1">
    <source>
        <dbReference type="SAM" id="MobiDB-lite"/>
    </source>
</evidence>
<accession>A0A067N8X2</accession>
<protein>
    <submittedName>
        <fullName evidence="2">Uncharacterized protein</fullName>
    </submittedName>
</protein>
<feature type="compositionally biased region" description="Low complexity" evidence="1">
    <location>
        <begin position="360"/>
        <end position="371"/>
    </location>
</feature>
<proteinExistence type="predicted"/>
<dbReference type="HOGENOM" id="CLU_556650_0_0_1"/>
<evidence type="ECO:0000313" key="3">
    <source>
        <dbReference type="Proteomes" id="UP000027195"/>
    </source>
</evidence>
<sequence>MHSHPTMSTPQSTIDSERDALDFKELVRYVAMQDLGTLPPQILMILTGIIMRRNLIDEDVTFSEYYRHVVLEHVQQCLRSRHASSKRRDETLPAQHQVNSGPAFNHSPPEDPKLSVEPSSFLPYAPWVGGFVPPCNTELREMSQPGTPIVPPTPTKVKDSHHDLHSENANVVLEHGGDQQWLYKEPRNVHFPDELPSYGSNIAIGSNLPDQSWPYPHSNPVSNIVLGAEEANAVDCQAQDDTMPRRGWRIRAMERARREREHFLRDAAHLDETSRMASVIVPLVRETEVEPLCGIRAYEPKLPRAKMVNEGDIVSIPTEETAVADAGRFVSKISECPPPPTPTPIRSSSPVVPRPPFKASTPPLTPNSSTSGELPLAPGGVIILPEHLSRAPPPKPASRSPANDSEDDSEIIIPILTSRPTQRSSSGRLQFDLVGAQLEALERRRMQWLMAKGRNDVGVMAAGAGQVGKVLGSFYSQPMTMTMDGGPLRS</sequence>
<reference evidence="3" key="1">
    <citation type="journal article" date="2014" name="Proc. Natl. Acad. Sci. U.S.A.">
        <title>Extensive sampling of basidiomycete genomes demonstrates inadequacy of the white-rot/brown-rot paradigm for wood decay fungi.</title>
        <authorList>
            <person name="Riley R."/>
            <person name="Salamov A.A."/>
            <person name="Brown D.W."/>
            <person name="Nagy L.G."/>
            <person name="Floudas D."/>
            <person name="Held B.W."/>
            <person name="Levasseur A."/>
            <person name="Lombard V."/>
            <person name="Morin E."/>
            <person name="Otillar R."/>
            <person name="Lindquist E.A."/>
            <person name="Sun H."/>
            <person name="LaButti K.M."/>
            <person name="Schmutz J."/>
            <person name="Jabbour D."/>
            <person name="Luo H."/>
            <person name="Baker S.E."/>
            <person name="Pisabarro A.G."/>
            <person name="Walton J.D."/>
            <person name="Blanchette R.A."/>
            <person name="Henrissat B."/>
            <person name="Martin F."/>
            <person name="Cullen D."/>
            <person name="Hibbett D.S."/>
            <person name="Grigoriev I.V."/>
        </authorList>
    </citation>
    <scope>NUCLEOTIDE SEQUENCE [LARGE SCALE GENOMIC DNA]</scope>
    <source>
        <strain evidence="3">FD-172 SS1</strain>
    </source>
</reference>
<feature type="region of interest" description="Disordered" evidence="1">
    <location>
        <begin position="82"/>
        <end position="116"/>
    </location>
</feature>
<dbReference type="EMBL" id="KL198018">
    <property type="protein sequence ID" value="KDQ20226.1"/>
    <property type="molecule type" value="Genomic_DNA"/>
</dbReference>